<evidence type="ECO:0000313" key="2">
    <source>
        <dbReference type="Proteomes" id="UP000326757"/>
    </source>
</evidence>
<protein>
    <submittedName>
        <fullName evidence="1">Uncharacterized protein</fullName>
    </submittedName>
</protein>
<sequence>MPFLRESIASQARSFLFPSSLCTKDTWVSKILLPSSIFLLKRCPSFLSFPILTYPNNLLSMHVFASHKRRPLTRVSSMPYPISLIPNLHRIPVSPASLATINMIRGDYAMRKAQIARWVVVFQ</sequence>
<reference evidence="1 2" key="1">
    <citation type="submission" date="2019-06" db="EMBL/GenBank/DDBJ databases">
        <title>Genome Sequence of the Brown Rot Fungal Pathogen Monilinia laxa.</title>
        <authorList>
            <person name="De Miccolis Angelini R.M."/>
            <person name="Landi L."/>
            <person name="Abate D."/>
            <person name="Pollastro S."/>
            <person name="Romanazzi G."/>
            <person name="Faretra F."/>
        </authorList>
    </citation>
    <scope>NUCLEOTIDE SEQUENCE [LARGE SCALE GENOMIC DNA]</scope>
    <source>
        <strain evidence="1 2">Mlax316</strain>
    </source>
</reference>
<dbReference type="Proteomes" id="UP000326757">
    <property type="component" value="Unassembled WGS sequence"/>
</dbReference>
<proteinExistence type="predicted"/>
<name>A0A5N6JYP4_MONLA</name>
<keyword evidence="2" id="KW-1185">Reference proteome</keyword>
<evidence type="ECO:0000313" key="1">
    <source>
        <dbReference type="EMBL" id="KAB8294284.1"/>
    </source>
</evidence>
<dbReference type="EMBL" id="VIGI01000011">
    <property type="protein sequence ID" value="KAB8294284.1"/>
    <property type="molecule type" value="Genomic_DNA"/>
</dbReference>
<accession>A0A5N6JYP4</accession>
<gene>
    <name evidence="1" type="ORF">EYC80_009710</name>
</gene>
<comment type="caution">
    <text evidence="1">The sequence shown here is derived from an EMBL/GenBank/DDBJ whole genome shotgun (WGS) entry which is preliminary data.</text>
</comment>
<dbReference type="AlphaFoldDB" id="A0A5N6JYP4"/>
<organism evidence="1 2">
    <name type="scientific">Monilinia laxa</name>
    <name type="common">Brown rot fungus</name>
    <name type="synonym">Sclerotinia laxa</name>
    <dbReference type="NCBI Taxonomy" id="61186"/>
    <lineage>
        <taxon>Eukaryota</taxon>
        <taxon>Fungi</taxon>
        <taxon>Dikarya</taxon>
        <taxon>Ascomycota</taxon>
        <taxon>Pezizomycotina</taxon>
        <taxon>Leotiomycetes</taxon>
        <taxon>Helotiales</taxon>
        <taxon>Sclerotiniaceae</taxon>
        <taxon>Monilinia</taxon>
    </lineage>
</organism>